<feature type="region of interest" description="Disordered" evidence="1">
    <location>
        <begin position="47"/>
        <end position="71"/>
    </location>
</feature>
<dbReference type="AlphaFoldDB" id="A0A6G6WDI1"/>
<organism evidence="2 3">
    <name type="scientific">Nocardioides anomalus</name>
    <dbReference type="NCBI Taxonomy" id="2712223"/>
    <lineage>
        <taxon>Bacteria</taxon>
        <taxon>Bacillati</taxon>
        <taxon>Actinomycetota</taxon>
        <taxon>Actinomycetes</taxon>
        <taxon>Propionibacteriales</taxon>
        <taxon>Nocardioidaceae</taxon>
        <taxon>Nocardioides</taxon>
    </lineage>
</organism>
<dbReference type="KEGG" id="nano:G5V58_10310"/>
<feature type="compositionally biased region" description="Basic and acidic residues" evidence="1">
    <location>
        <begin position="54"/>
        <end position="71"/>
    </location>
</feature>
<evidence type="ECO:0000313" key="2">
    <source>
        <dbReference type="EMBL" id="QIG43100.1"/>
    </source>
</evidence>
<name>A0A6G6WDI1_9ACTN</name>
<sequence>MHIPRVLPFGPRDQGPRDCRCGHGPRAHEHYRRGSDCALCSCPKFKAGAAAAPSRDERGSRGAGGERARAA</sequence>
<keyword evidence="3" id="KW-1185">Reference proteome</keyword>
<protein>
    <submittedName>
        <fullName evidence="2">Uncharacterized protein</fullName>
    </submittedName>
</protein>
<proteinExistence type="predicted"/>
<dbReference type="RefSeq" id="WP_165231951.1">
    <property type="nucleotide sequence ID" value="NZ_CP049257.1"/>
</dbReference>
<accession>A0A6G6WDI1</accession>
<evidence type="ECO:0000313" key="3">
    <source>
        <dbReference type="Proteomes" id="UP000502996"/>
    </source>
</evidence>
<gene>
    <name evidence="2" type="ORF">G5V58_10310</name>
</gene>
<dbReference type="Proteomes" id="UP000502996">
    <property type="component" value="Chromosome"/>
</dbReference>
<evidence type="ECO:0000256" key="1">
    <source>
        <dbReference type="SAM" id="MobiDB-lite"/>
    </source>
</evidence>
<dbReference type="EMBL" id="CP049257">
    <property type="protein sequence ID" value="QIG43100.1"/>
    <property type="molecule type" value="Genomic_DNA"/>
</dbReference>
<reference evidence="2 3" key="1">
    <citation type="submission" date="2020-02" db="EMBL/GenBank/DDBJ databases">
        <title>Full genome sequence of Nocardioides sp. R-3366.</title>
        <authorList>
            <person name="Im W.-T."/>
        </authorList>
    </citation>
    <scope>NUCLEOTIDE SEQUENCE [LARGE SCALE GENOMIC DNA]</scope>
    <source>
        <strain evidence="2 3">R-3366</strain>
    </source>
</reference>